<dbReference type="SUPFAM" id="SSF52540">
    <property type="entry name" value="P-loop containing nucleoside triphosphate hydrolases"/>
    <property type="match status" value="1"/>
</dbReference>
<dbReference type="InterPro" id="IPR006073">
    <property type="entry name" value="GTP-bd"/>
</dbReference>
<name>A0A1X7TCL6_AMPQE</name>
<dbReference type="EnsemblMetazoa" id="Aqu2.1.12307_001">
    <property type="protein sequence ID" value="Aqu2.1.12307_001"/>
    <property type="gene ID" value="Aqu2.1.12307"/>
</dbReference>
<evidence type="ECO:0000256" key="9">
    <source>
        <dbReference type="ARBA" id="ARBA00022805"/>
    </source>
</evidence>
<comment type="cofactor">
    <cofactor evidence="1">
        <name>Mg(2+)</name>
        <dbReference type="ChEBI" id="CHEBI:18420"/>
    </cofactor>
</comment>
<proteinExistence type="predicted"/>
<keyword evidence="3" id="KW-0813">Transport</keyword>
<evidence type="ECO:0000256" key="3">
    <source>
        <dbReference type="ARBA" id="ARBA00022448"/>
    </source>
</evidence>
<keyword evidence="5" id="KW-0934">Plastid</keyword>
<dbReference type="PANTHER" id="PTHR10903">
    <property type="entry name" value="GTPASE, IMAP FAMILY MEMBER-RELATED"/>
    <property type="match status" value="1"/>
</dbReference>
<dbReference type="PANTHER" id="PTHR10903:SF135">
    <property type="entry name" value="TRANSLOCASE OF CHLOROPLAST 120, CHLOROPLASTIC-RELATED"/>
    <property type="match status" value="1"/>
</dbReference>
<keyword evidence="7" id="KW-0479">Metal-binding</keyword>
<evidence type="ECO:0000256" key="13">
    <source>
        <dbReference type="ARBA" id="ARBA00023136"/>
    </source>
</evidence>
<feature type="transmembrane region" description="Helical" evidence="15">
    <location>
        <begin position="262"/>
        <end position="292"/>
    </location>
</feature>
<evidence type="ECO:0000256" key="6">
    <source>
        <dbReference type="ARBA" id="ARBA00022692"/>
    </source>
</evidence>
<dbReference type="GO" id="GO:0016787">
    <property type="term" value="F:hydrolase activity"/>
    <property type="evidence" value="ECO:0007669"/>
    <property type="project" value="UniProtKB-KW"/>
</dbReference>
<dbReference type="InterPro" id="IPR045058">
    <property type="entry name" value="GIMA/IAN/Toc"/>
</dbReference>
<protein>
    <recommendedName>
        <fullName evidence="16">G domain-containing protein</fullName>
    </recommendedName>
</protein>
<dbReference type="GO" id="GO:0005525">
    <property type="term" value="F:GTP binding"/>
    <property type="evidence" value="ECO:0007669"/>
    <property type="project" value="InterPro"/>
</dbReference>
<evidence type="ECO:0000256" key="7">
    <source>
        <dbReference type="ARBA" id="ARBA00022723"/>
    </source>
</evidence>
<dbReference type="InterPro" id="IPR027417">
    <property type="entry name" value="P-loop_NTPase"/>
</dbReference>
<keyword evidence="9" id="KW-1002">Plastid outer membrane</keyword>
<dbReference type="Pfam" id="PF01926">
    <property type="entry name" value="MMR_HSR1"/>
    <property type="match status" value="1"/>
</dbReference>
<dbReference type="OrthoDB" id="8954335at2759"/>
<evidence type="ECO:0000256" key="11">
    <source>
        <dbReference type="ARBA" id="ARBA00022927"/>
    </source>
</evidence>
<accession>A0A1X7TCL6</accession>
<dbReference type="GO" id="GO:0015031">
    <property type="term" value="P:protein transport"/>
    <property type="evidence" value="ECO:0007669"/>
    <property type="project" value="UniProtKB-KW"/>
</dbReference>
<dbReference type="AlphaFoldDB" id="A0A1X7TCL6"/>
<comment type="subcellular location">
    <subcellularLocation>
        <location evidence="2">Membrane</location>
        <topology evidence="2">Single-pass membrane protein</topology>
    </subcellularLocation>
    <subcellularLocation>
        <location evidence="14">Plastid</location>
        <location evidence="14">Chloroplast outer membrane</location>
    </subcellularLocation>
</comment>
<evidence type="ECO:0000256" key="1">
    <source>
        <dbReference type="ARBA" id="ARBA00001946"/>
    </source>
</evidence>
<evidence type="ECO:0000256" key="14">
    <source>
        <dbReference type="ARBA" id="ARBA00024013"/>
    </source>
</evidence>
<keyword evidence="12 15" id="KW-1133">Transmembrane helix</keyword>
<feature type="domain" description="G" evidence="16">
    <location>
        <begin position="49"/>
        <end position="153"/>
    </location>
</feature>
<feature type="transmembrane region" description="Helical" evidence="15">
    <location>
        <begin position="298"/>
        <end position="326"/>
    </location>
</feature>
<keyword evidence="8" id="KW-0378">Hydrolase</keyword>
<evidence type="ECO:0000259" key="16">
    <source>
        <dbReference type="Pfam" id="PF01926"/>
    </source>
</evidence>
<organism evidence="17">
    <name type="scientific">Amphimedon queenslandica</name>
    <name type="common">Sponge</name>
    <dbReference type="NCBI Taxonomy" id="400682"/>
    <lineage>
        <taxon>Eukaryota</taxon>
        <taxon>Metazoa</taxon>
        <taxon>Porifera</taxon>
        <taxon>Demospongiae</taxon>
        <taxon>Heteroscleromorpha</taxon>
        <taxon>Haplosclerida</taxon>
        <taxon>Niphatidae</taxon>
        <taxon>Amphimedon</taxon>
    </lineage>
</organism>
<evidence type="ECO:0000256" key="2">
    <source>
        <dbReference type="ARBA" id="ARBA00004167"/>
    </source>
</evidence>
<keyword evidence="13 15" id="KW-0472">Membrane</keyword>
<keyword evidence="6 15" id="KW-0812">Transmembrane</keyword>
<dbReference type="InParanoid" id="A0A1X7TCL6"/>
<sequence>MAEAWHSVVEQKDDSGIITVPGNENIQDDYIAVYAKLEELRVRDVPVSILVIGPTGVGKSELVNALFGKDVAEVGHGLESVTSEVATYEGEYKRVKIRVYDTVGFRDTKGKSDYSILLNIDKHGQYDLILICTKLGDRADRDMLVGLASVLHEDMWKRTVVVLTFANHFITLRSVVRMGPGKAIKEKIDECKKYFVENLSSHVKKDVLDGIPFCIAGVEDKKKLPTTEDWLQTLWEMCIERSSDQVRSFLTVFARYQRHIKILLFGAGLVVGAGVGSFGAGAGIGAAVGTIIPGPGTIIGVAAGAGVGAGLSGLLGGSTSSVGVAVKRISDKFKNK</sequence>
<evidence type="ECO:0000256" key="10">
    <source>
        <dbReference type="ARBA" id="ARBA00022842"/>
    </source>
</evidence>
<keyword evidence="4" id="KW-0150">Chloroplast</keyword>
<keyword evidence="10" id="KW-0460">Magnesium</keyword>
<evidence type="ECO:0000313" key="17">
    <source>
        <dbReference type="EnsemblMetazoa" id="Aqu2.1.12307_001"/>
    </source>
</evidence>
<dbReference type="GO" id="GO:0046872">
    <property type="term" value="F:metal ion binding"/>
    <property type="evidence" value="ECO:0007669"/>
    <property type="project" value="UniProtKB-KW"/>
</dbReference>
<dbReference type="Gene3D" id="3.40.50.300">
    <property type="entry name" value="P-loop containing nucleotide triphosphate hydrolases"/>
    <property type="match status" value="1"/>
</dbReference>
<keyword evidence="11" id="KW-0653">Protein transport</keyword>
<evidence type="ECO:0000256" key="5">
    <source>
        <dbReference type="ARBA" id="ARBA00022640"/>
    </source>
</evidence>
<dbReference type="GO" id="GO:0016020">
    <property type="term" value="C:membrane"/>
    <property type="evidence" value="ECO:0007669"/>
    <property type="project" value="UniProtKB-SubCell"/>
</dbReference>
<evidence type="ECO:0000256" key="12">
    <source>
        <dbReference type="ARBA" id="ARBA00022989"/>
    </source>
</evidence>
<reference evidence="17" key="1">
    <citation type="submission" date="2017-05" db="UniProtKB">
        <authorList>
            <consortium name="EnsemblMetazoa"/>
        </authorList>
    </citation>
    <scope>IDENTIFICATION</scope>
</reference>
<evidence type="ECO:0000256" key="8">
    <source>
        <dbReference type="ARBA" id="ARBA00022801"/>
    </source>
</evidence>
<evidence type="ECO:0000256" key="4">
    <source>
        <dbReference type="ARBA" id="ARBA00022528"/>
    </source>
</evidence>
<evidence type="ECO:0000256" key="15">
    <source>
        <dbReference type="SAM" id="Phobius"/>
    </source>
</evidence>